<dbReference type="Proteomes" id="UP000807115">
    <property type="component" value="Chromosome 9"/>
</dbReference>
<dbReference type="AlphaFoldDB" id="A0A921Q927"/>
<protein>
    <submittedName>
        <fullName evidence="1">Uncharacterized protein</fullName>
    </submittedName>
</protein>
<reference evidence="1" key="1">
    <citation type="journal article" date="2019" name="BMC Genomics">
        <title>A new reference genome for Sorghum bicolor reveals high levels of sequence similarity between sweet and grain genotypes: implications for the genetics of sugar metabolism.</title>
        <authorList>
            <person name="Cooper E.A."/>
            <person name="Brenton Z.W."/>
            <person name="Flinn B.S."/>
            <person name="Jenkins J."/>
            <person name="Shu S."/>
            <person name="Flowers D."/>
            <person name="Luo F."/>
            <person name="Wang Y."/>
            <person name="Xia P."/>
            <person name="Barry K."/>
            <person name="Daum C."/>
            <person name="Lipzen A."/>
            <person name="Yoshinaga Y."/>
            <person name="Schmutz J."/>
            <person name="Saski C."/>
            <person name="Vermerris W."/>
            <person name="Kresovich S."/>
        </authorList>
    </citation>
    <scope>NUCLEOTIDE SEQUENCE</scope>
</reference>
<proteinExistence type="predicted"/>
<dbReference type="EMBL" id="CM027688">
    <property type="protein sequence ID" value="KAG0517729.1"/>
    <property type="molecule type" value="Genomic_DNA"/>
</dbReference>
<name>A0A921Q927_SORBI</name>
<evidence type="ECO:0000313" key="1">
    <source>
        <dbReference type="EMBL" id="KAG0517729.1"/>
    </source>
</evidence>
<reference evidence="1" key="2">
    <citation type="submission" date="2020-10" db="EMBL/GenBank/DDBJ databases">
        <authorList>
            <person name="Cooper E.A."/>
            <person name="Brenton Z.W."/>
            <person name="Flinn B.S."/>
            <person name="Jenkins J."/>
            <person name="Shu S."/>
            <person name="Flowers D."/>
            <person name="Luo F."/>
            <person name="Wang Y."/>
            <person name="Xia P."/>
            <person name="Barry K."/>
            <person name="Daum C."/>
            <person name="Lipzen A."/>
            <person name="Yoshinaga Y."/>
            <person name="Schmutz J."/>
            <person name="Saski C."/>
            <person name="Vermerris W."/>
            <person name="Kresovich S."/>
        </authorList>
    </citation>
    <scope>NUCLEOTIDE SEQUENCE</scope>
</reference>
<gene>
    <name evidence="1" type="ORF">BDA96_09G114200</name>
</gene>
<evidence type="ECO:0000313" key="2">
    <source>
        <dbReference type="Proteomes" id="UP000807115"/>
    </source>
</evidence>
<accession>A0A921Q927</accession>
<organism evidence="1 2">
    <name type="scientific">Sorghum bicolor</name>
    <name type="common">Sorghum</name>
    <name type="synonym">Sorghum vulgare</name>
    <dbReference type="NCBI Taxonomy" id="4558"/>
    <lineage>
        <taxon>Eukaryota</taxon>
        <taxon>Viridiplantae</taxon>
        <taxon>Streptophyta</taxon>
        <taxon>Embryophyta</taxon>
        <taxon>Tracheophyta</taxon>
        <taxon>Spermatophyta</taxon>
        <taxon>Magnoliopsida</taxon>
        <taxon>Liliopsida</taxon>
        <taxon>Poales</taxon>
        <taxon>Poaceae</taxon>
        <taxon>PACMAD clade</taxon>
        <taxon>Panicoideae</taxon>
        <taxon>Andropogonodae</taxon>
        <taxon>Andropogoneae</taxon>
        <taxon>Sorghinae</taxon>
        <taxon>Sorghum</taxon>
    </lineage>
</organism>
<comment type="caution">
    <text evidence="1">The sequence shown here is derived from an EMBL/GenBank/DDBJ whole genome shotgun (WGS) entry which is preliminary data.</text>
</comment>
<sequence length="58" mass="6612">MDQEPLQMFYVGAGEPDTMMGCCTVGSQVVKIESGRNYGEHDSCMRRFMFSSNCFRVF</sequence>